<sequence>MNPFTINFKETQLFHVYKQVLHRIDKARNIKDLTRFVIIFSFEELKEMIKNKVNVEIEKSQKSENKTDFFSVQNKMHDTYLHTGSFDEILPMTIQAYIFSFLGHDSFEDLPLVSKSLWRVFTLNPVLFKKVKKKKKNDIKKNPKYFYTLKFERKFNIFGPERTRVNLQIEHKSSQVRIEAFPKLLNESVDNKSDGNVNTIDRLSTFPWHSIRKWHVNGSQLDMLYCCLKHKWNIIDNAFVKEKYSEQISRYWKNDI</sequence>
<organism evidence="1 2">
    <name type="scientific">Reticulomyxa filosa</name>
    <dbReference type="NCBI Taxonomy" id="46433"/>
    <lineage>
        <taxon>Eukaryota</taxon>
        <taxon>Sar</taxon>
        <taxon>Rhizaria</taxon>
        <taxon>Retaria</taxon>
        <taxon>Foraminifera</taxon>
        <taxon>Monothalamids</taxon>
        <taxon>Reticulomyxidae</taxon>
        <taxon>Reticulomyxa</taxon>
    </lineage>
</organism>
<evidence type="ECO:0000313" key="2">
    <source>
        <dbReference type="Proteomes" id="UP000023152"/>
    </source>
</evidence>
<reference evidence="1 2" key="1">
    <citation type="journal article" date="2013" name="Curr. Biol.">
        <title>The Genome of the Foraminiferan Reticulomyxa filosa.</title>
        <authorList>
            <person name="Glockner G."/>
            <person name="Hulsmann N."/>
            <person name="Schleicher M."/>
            <person name="Noegel A.A."/>
            <person name="Eichinger L."/>
            <person name="Gallinger C."/>
            <person name="Pawlowski J."/>
            <person name="Sierra R."/>
            <person name="Euteneuer U."/>
            <person name="Pillet L."/>
            <person name="Moustafa A."/>
            <person name="Platzer M."/>
            <person name="Groth M."/>
            <person name="Szafranski K."/>
            <person name="Schliwa M."/>
        </authorList>
    </citation>
    <scope>NUCLEOTIDE SEQUENCE [LARGE SCALE GENOMIC DNA]</scope>
</reference>
<accession>X6N199</accession>
<gene>
    <name evidence="1" type="ORF">RFI_18130</name>
</gene>
<protein>
    <recommendedName>
        <fullName evidence="3">F-box domain-containing protein</fullName>
    </recommendedName>
</protein>
<dbReference type="EMBL" id="ASPP01014023">
    <property type="protein sequence ID" value="ETO19107.1"/>
    <property type="molecule type" value="Genomic_DNA"/>
</dbReference>
<evidence type="ECO:0000313" key="1">
    <source>
        <dbReference type="EMBL" id="ETO19107.1"/>
    </source>
</evidence>
<comment type="caution">
    <text evidence="1">The sequence shown here is derived from an EMBL/GenBank/DDBJ whole genome shotgun (WGS) entry which is preliminary data.</text>
</comment>
<evidence type="ECO:0008006" key="3">
    <source>
        <dbReference type="Google" id="ProtNLM"/>
    </source>
</evidence>
<dbReference type="AlphaFoldDB" id="X6N199"/>
<proteinExistence type="predicted"/>
<feature type="non-terminal residue" evidence="1">
    <location>
        <position position="256"/>
    </location>
</feature>
<keyword evidence="2" id="KW-1185">Reference proteome</keyword>
<name>X6N199_RETFI</name>
<dbReference type="Proteomes" id="UP000023152">
    <property type="component" value="Unassembled WGS sequence"/>
</dbReference>